<dbReference type="RefSeq" id="WP_369739880.1">
    <property type="nucleotide sequence ID" value="NZ_JBGEDP010000001.1"/>
</dbReference>
<keyword evidence="2" id="KW-1185">Reference proteome</keyword>
<dbReference type="EMBL" id="JBGEDP010000001">
    <property type="protein sequence ID" value="MEY8017595.1"/>
    <property type="molecule type" value="Genomic_DNA"/>
</dbReference>
<proteinExistence type="predicted"/>
<sequence>MPATPGGRIVALPRRRARPNAPDHAVVLGPDVDTWLKEQVTPGAAAAQTPNC</sequence>
<protein>
    <submittedName>
        <fullName evidence="1">Uncharacterized protein</fullName>
    </submittedName>
</protein>
<organism evidence="1 2">
    <name type="scientific">Mycobacterium servetii</name>
    <dbReference type="NCBI Taxonomy" id="3237418"/>
    <lineage>
        <taxon>Bacteria</taxon>
        <taxon>Bacillati</taxon>
        <taxon>Actinomycetota</taxon>
        <taxon>Actinomycetes</taxon>
        <taxon>Mycobacteriales</taxon>
        <taxon>Mycobacteriaceae</taxon>
        <taxon>Mycobacterium</taxon>
    </lineage>
</organism>
<evidence type="ECO:0000313" key="1">
    <source>
        <dbReference type="EMBL" id="MEY8017595.1"/>
    </source>
</evidence>
<name>A0ABV4C8K2_9MYCO</name>
<accession>A0ABV4C8K2</accession>
<comment type="caution">
    <text evidence="1">The sequence shown here is derived from an EMBL/GenBank/DDBJ whole genome shotgun (WGS) entry which is preliminary data.</text>
</comment>
<evidence type="ECO:0000313" key="2">
    <source>
        <dbReference type="Proteomes" id="UP001564760"/>
    </source>
</evidence>
<dbReference type="Proteomes" id="UP001564760">
    <property type="component" value="Unassembled WGS sequence"/>
</dbReference>
<reference evidence="1 2" key="1">
    <citation type="submission" date="2024-08" db="EMBL/GenBank/DDBJ databases">
        <title>Mycobacterium servetensis sp. nov., a novel rapid-growing mycobacterial species recovered from a human patient in Zaragoza, Spain.</title>
        <authorList>
            <person name="Tristancho-Baro A.I."/>
            <person name="Buenestado-Serrano S."/>
            <person name="Garcia De Viedma D."/>
            <person name="Milagro-Beamonte A."/>
            <person name="Burillo N."/>
            <person name="Sanz S."/>
            <person name="Lopez-Calleja A.I."/>
            <person name="Penas-Utrilla D."/>
            <person name="Guardingo M."/>
            <person name="Garcia M.J."/>
            <person name="Vinuelas-Bayon J."/>
        </authorList>
    </citation>
    <scope>NUCLEOTIDE SEQUENCE [LARGE SCALE GENOMIC DNA]</scope>
    <source>
        <strain evidence="2">HUMS_12744610</strain>
    </source>
</reference>
<gene>
    <name evidence="1" type="ORF">AB8998_22770</name>
</gene>